<dbReference type="Pfam" id="PF09479">
    <property type="entry name" value="Flg_new"/>
    <property type="match status" value="7"/>
</dbReference>
<dbReference type="RefSeq" id="WP_262684403.1">
    <property type="nucleotide sequence ID" value="NZ_JAOQIO010000038.1"/>
</dbReference>
<sequence>MAKDDHAVVPTAPTKAGNTFDGWYSSSDLSGTPFDFATTAITADLVLYAKWTANPSYTITYNGNGSTGGTVPIDSGAYEQGVTVNVYGNTGSLVKTGYTFAGWNTAANGSGTNYAAGATFSMGATNVTLYAQWTVNGNPTYTITYNGNGSTGGSVPTDSGTYGLGVTVSVYGNTGSLVKSGYTFAGWNTAANGSGTNYAAGATFSMGATNVTLYAQWTVNGNPTYTITYNGNGSTGGSVPTDSGTYGLGVTVSVYGNTGSLVKSGYTFAGWNTAANGSGTNYAAGATFSMGATNVTLYAQWTVNGNPTYTITYNGNGSTGGSVPTDSGTYGQGVSVSVYGNTGSLVKPGYTFAGWNTAADGSGTYYAASDTFSMGSANVMLYAQWTVNGNPTYTITYNGNGSTGGSVPTDSGTYGQGVSVSVYGNTGSLVKPGYTFAGWNTAADGSGTYYAASDTFSMGSANVMLYAQWTVNGNPTYTITYNGNGSTGGSVPADSGAYAQGVTASVLDNTGSLYKQGYRFASWNTTADGNGTSYAAGATFSMGTTNVILYAQWTFIPSSTTRSSTAPSTTEPITGEVVINRTTLADGTKQDQVTLTQDQALKAIAGALASGSNSVQIVIPDTKDEVSDTNVNVPNTAMVLLAQNNIELQIRTENAIVIVPKDSLQGFADDLHFTFIPIKDGGQQEQAQDRANSDPLVIVAAGNQQVRVVGRPVTINTNM</sequence>
<protein>
    <submittedName>
        <fullName evidence="2">InlB B-repeat-containing protein</fullName>
    </submittedName>
</protein>
<evidence type="ECO:0000313" key="3">
    <source>
        <dbReference type="Proteomes" id="UP001652445"/>
    </source>
</evidence>
<reference evidence="2 3" key="1">
    <citation type="submission" date="2022-09" db="EMBL/GenBank/DDBJ databases">
        <authorList>
            <person name="Han X.L."/>
            <person name="Wang Q."/>
            <person name="Lu T."/>
        </authorList>
    </citation>
    <scope>NUCLEOTIDE SEQUENCE [LARGE SCALE GENOMIC DNA]</scope>
    <source>
        <strain evidence="2 3">WQ 127069</strain>
    </source>
</reference>
<proteinExistence type="predicted"/>
<dbReference type="Gene3D" id="2.60.40.4270">
    <property type="entry name" value="Listeria-Bacteroides repeat domain"/>
    <property type="match status" value="7"/>
</dbReference>
<dbReference type="Proteomes" id="UP001652445">
    <property type="component" value="Unassembled WGS sequence"/>
</dbReference>
<accession>A0ABT2UHG9</accession>
<organism evidence="2 3">
    <name type="scientific">Paenibacillus baimaensis</name>
    <dbReference type="NCBI Taxonomy" id="2982185"/>
    <lineage>
        <taxon>Bacteria</taxon>
        <taxon>Bacillati</taxon>
        <taxon>Bacillota</taxon>
        <taxon>Bacilli</taxon>
        <taxon>Bacillales</taxon>
        <taxon>Paenibacillaceae</taxon>
        <taxon>Paenibacillus</taxon>
    </lineage>
</organism>
<comment type="subcellular location">
    <subcellularLocation>
        <location evidence="1">Cell envelope</location>
    </subcellularLocation>
</comment>
<name>A0ABT2UHG9_9BACL</name>
<evidence type="ECO:0000256" key="1">
    <source>
        <dbReference type="ARBA" id="ARBA00004196"/>
    </source>
</evidence>
<keyword evidence="3" id="KW-1185">Reference proteome</keyword>
<dbReference type="InterPro" id="IPR042229">
    <property type="entry name" value="Listeria/Bacterioides_rpt_sf"/>
</dbReference>
<dbReference type="InterPro" id="IPR013378">
    <property type="entry name" value="InlB-like_B-rpt"/>
</dbReference>
<evidence type="ECO:0000313" key="2">
    <source>
        <dbReference type="EMBL" id="MCU6793089.1"/>
    </source>
</evidence>
<dbReference type="NCBIfam" id="TIGR02543">
    <property type="entry name" value="List_Bact_rpt"/>
    <property type="match status" value="6"/>
</dbReference>
<gene>
    <name evidence="2" type="ORF">OB236_13265</name>
</gene>
<dbReference type="EMBL" id="JAOQIO010000038">
    <property type="protein sequence ID" value="MCU6793089.1"/>
    <property type="molecule type" value="Genomic_DNA"/>
</dbReference>
<comment type="caution">
    <text evidence="2">The sequence shown here is derived from an EMBL/GenBank/DDBJ whole genome shotgun (WGS) entry which is preliminary data.</text>
</comment>